<feature type="region of interest" description="Disordered" evidence="1">
    <location>
        <begin position="131"/>
        <end position="156"/>
    </location>
</feature>
<protein>
    <submittedName>
        <fullName evidence="2">Unannotated protein</fullName>
    </submittedName>
</protein>
<feature type="compositionally biased region" description="Basic and acidic residues" evidence="1">
    <location>
        <begin position="131"/>
        <end position="149"/>
    </location>
</feature>
<evidence type="ECO:0000313" key="2">
    <source>
        <dbReference type="EMBL" id="CAB4705158.1"/>
    </source>
</evidence>
<sequence length="183" mass="20501">MVHAHGNDLVDWFSIGTPVPFANAHDPTSVRGESAVGVAIAVMFGRFRSQRSWRRSPRSQSIEALVGPIHEHNIGTMQPPRTTAVFMHASARTESVRKDINRSAARMMADQLHPPTLFGSSLTPPNIVATDKDLADRDRLGNDEISGDRRRPRTERRSCHRLVNCSLLRVPLCGRCLRRCQHH</sequence>
<gene>
    <name evidence="2" type="ORF">UFOPK2624_00774</name>
</gene>
<proteinExistence type="predicted"/>
<name>A0A6J6Q8R2_9ZZZZ</name>
<dbReference type="AlphaFoldDB" id="A0A6J6Q8R2"/>
<reference evidence="2" key="1">
    <citation type="submission" date="2020-05" db="EMBL/GenBank/DDBJ databases">
        <authorList>
            <person name="Chiriac C."/>
            <person name="Salcher M."/>
            <person name="Ghai R."/>
            <person name="Kavagutti S V."/>
        </authorList>
    </citation>
    <scope>NUCLEOTIDE SEQUENCE</scope>
</reference>
<dbReference type="EMBL" id="CAEZXY010000024">
    <property type="protein sequence ID" value="CAB4705158.1"/>
    <property type="molecule type" value="Genomic_DNA"/>
</dbReference>
<evidence type="ECO:0000256" key="1">
    <source>
        <dbReference type="SAM" id="MobiDB-lite"/>
    </source>
</evidence>
<organism evidence="2">
    <name type="scientific">freshwater metagenome</name>
    <dbReference type="NCBI Taxonomy" id="449393"/>
    <lineage>
        <taxon>unclassified sequences</taxon>
        <taxon>metagenomes</taxon>
        <taxon>ecological metagenomes</taxon>
    </lineage>
</organism>
<accession>A0A6J6Q8R2</accession>